<accession>A0ABT5VF89</accession>
<protein>
    <recommendedName>
        <fullName evidence="4">Zinc ribbon domain-containing protein</fullName>
    </recommendedName>
</protein>
<evidence type="ECO:0000256" key="1">
    <source>
        <dbReference type="SAM" id="Phobius"/>
    </source>
</evidence>
<feature type="transmembrane region" description="Helical" evidence="1">
    <location>
        <begin position="84"/>
        <end position="103"/>
    </location>
</feature>
<evidence type="ECO:0000313" key="3">
    <source>
        <dbReference type="Proteomes" id="UP001148125"/>
    </source>
</evidence>
<keyword evidence="3" id="KW-1185">Reference proteome</keyword>
<organism evidence="2 3">
    <name type="scientific">Alkalihalobacterium chitinilyticum</name>
    <dbReference type="NCBI Taxonomy" id="2980103"/>
    <lineage>
        <taxon>Bacteria</taxon>
        <taxon>Bacillati</taxon>
        <taxon>Bacillota</taxon>
        <taxon>Bacilli</taxon>
        <taxon>Bacillales</taxon>
        <taxon>Bacillaceae</taxon>
        <taxon>Alkalihalobacterium</taxon>
    </lineage>
</organism>
<name>A0ABT5VF89_9BACI</name>
<comment type="caution">
    <text evidence="2">The sequence shown here is derived from an EMBL/GenBank/DDBJ whole genome shotgun (WGS) entry which is preliminary data.</text>
</comment>
<feature type="transmembrane region" description="Helical" evidence="1">
    <location>
        <begin position="186"/>
        <end position="207"/>
    </location>
</feature>
<feature type="transmembrane region" description="Helical" evidence="1">
    <location>
        <begin position="219"/>
        <end position="238"/>
    </location>
</feature>
<evidence type="ECO:0008006" key="4">
    <source>
        <dbReference type="Google" id="ProtNLM"/>
    </source>
</evidence>
<dbReference type="Proteomes" id="UP001148125">
    <property type="component" value="Unassembled WGS sequence"/>
</dbReference>
<proteinExistence type="predicted"/>
<evidence type="ECO:0000313" key="2">
    <source>
        <dbReference type="EMBL" id="MDE5414084.1"/>
    </source>
</evidence>
<dbReference type="EMBL" id="JAOTPO010000007">
    <property type="protein sequence ID" value="MDE5414084.1"/>
    <property type="molecule type" value="Genomic_DNA"/>
</dbReference>
<feature type="transmembrane region" description="Helical" evidence="1">
    <location>
        <begin position="123"/>
        <end position="145"/>
    </location>
</feature>
<keyword evidence="1" id="KW-0472">Membrane</keyword>
<keyword evidence="1" id="KW-1133">Transmembrane helix</keyword>
<reference evidence="2" key="1">
    <citation type="submission" date="2024-05" db="EMBL/GenBank/DDBJ databases">
        <title>Alkalihalobacillus sp. strain MEB203 novel alkaliphilic bacterium from Lonar Lake, India.</title>
        <authorList>
            <person name="Joshi A."/>
            <person name="Thite S."/>
            <person name="Mengade P."/>
        </authorList>
    </citation>
    <scope>NUCLEOTIDE SEQUENCE</scope>
    <source>
        <strain evidence="2">MEB 203</strain>
    </source>
</reference>
<feature type="transmembrane region" description="Helical" evidence="1">
    <location>
        <begin position="157"/>
        <end position="180"/>
    </location>
</feature>
<keyword evidence="1" id="KW-0812">Transmembrane</keyword>
<dbReference type="RefSeq" id="WP_275118697.1">
    <property type="nucleotide sequence ID" value="NZ_JAOTPO010000007.1"/>
</dbReference>
<gene>
    <name evidence="2" type="ORF">N7Z68_11895</name>
</gene>
<sequence>MNCPQCGSIVENGSKFCTSCGCKLDTVVQTAATNDGTAPSSPTTSFQDNQYLQQGREVSKQYLGYALEVLKNPMGMGKTVNGGSYVNGIISIVLYSLLLPIYAYFLMKKVSQGFMPFSFSDIVIMPFITIAIFVIVLTAIMFGIVKLMKVEGSFKDVLARFGTFLVVPVTFLLVAIILVFLSVISFSLILVVLASASYLIAVISTIYSFKTENNGGLDAFYGSLLTYIAMALVAYMMAESVLNKLIDEISTFF</sequence>